<keyword evidence="1" id="KW-0472">Membrane</keyword>
<dbReference type="Proteomes" id="UP000011760">
    <property type="component" value="Chromosome"/>
</dbReference>
<name>M1USX4_9CORY</name>
<organism evidence="2 3">
    <name type="scientific">Corynebacterium callunae DSM 20147</name>
    <dbReference type="NCBI Taxonomy" id="1121353"/>
    <lineage>
        <taxon>Bacteria</taxon>
        <taxon>Bacillati</taxon>
        <taxon>Actinomycetota</taxon>
        <taxon>Actinomycetes</taxon>
        <taxon>Mycobacteriales</taxon>
        <taxon>Corynebacteriaceae</taxon>
        <taxon>Corynebacterium</taxon>
    </lineage>
</organism>
<dbReference type="KEGG" id="ccn:H924_04080"/>
<dbReference type="STRING" id="1121353.H924_04080"/>
<evidence type="ECO:0000256" key="1">
    <source>
        <dbReference type="SAM" id="Phobius"/>
    </source>
</evidence>
<keyword evidence="1" id="KW-0812">Transmembrane</keyword>
<dbReference type="AlphaFoldDB" id="M1USX4"/>
<sequence>MRAEKPKLAFDETSIISVVLFLTVLAILHWVFHVGWVWQLLIMYPVIPAWAATVKNYRRNAQ</sequence>
<evidence type="ECO:0000313" key="2">
    <source>
        <dbReference type="EMBL" id="AGG66262.1"/>
    </source>
</evidence>
<reference evidence="2 3" key="1">
    <citation type="submission" date="2013-02" db="EMBL/GenBank/DDBJ databases">
        <title>The complete genome sequence of Corynebacterium callunae DSM 20147.</title>
        <authorList>
            <person name="Ruckert C."/>
            <person name="Albersmeier A."/>
            <person name="Kalinowski J."/>
        </authorList>
    </citation>
    <scope>NUCLEOTIDE SEQUENCE [LARGE SCALE GENOMIC DNA]</scope>
    <source>
        <strain evidence="2 3">DSM 20147</strain>
    </source>
</reference>
<keyword evidence="3" id="KW-1185">Reference proteome</keyword>
<feature type="transmembrane region" description="Helical" evidence="1">
    <location>
        <begin position="36"/>
        <end position="54"/>
    </location>
</feature>
<feature type="transmembrane region" description="Helical" evidence="1">
    <location>
        <begin position="12"/>
        <end position="30"/>
    </location>
</feature>
<keyword evidence="1" id="KW-1133">Transmembrane helix</keyword>
<proteinExistence type="predicted"/>
<dbReference type="HOGENOM" id="CLU_2896419_0_0_11"/>
<protein>
    <submittedName>
        <fullName evidence="2">Uncharacterized protein</fullName>
    </submittedName>
</protein>
<gene>
    <name evidence="2" type="ORF">H924_04080</name>
</gene>
<evidence type="ECO:0000313" key="3">
    <source>
        <dbReference type="Proteomes" id="UP000011760"/>
    </source>
</evidence>
<dbReference type="EMBL" id="CP004354">
    <property type="protein sequence ID" value="AGG66262.1"/>
    <property type="molecule type" value="Genomic_DNA"/>
</dbReference>
<accession>M1USX4</accession>